<dbReference type="Pfam" id="PF07887">
    <property type="entry name" value="Calmodulin_bind"/>
    <property type="match status" value="1"/>
</dbReference>
<feature type="domain" description="Calmodulin binding protein central" evidence="17">
    <location>
        <begin position="912"/>
        <end position="977"/>
    </location>
</feature>
<dbReference type="Pfam" id="PF00931">
    <property type="entry name" value="NB-ARC"/>
    <property type="match status" value="1"/>
</dbReference>
<feature type="domain" description="Calmodulin binding protein central" evidence="17">
    <location>
        <begin position="1049"/>
        <end position="1114"/>
    </location>
</feature>
<proteinExistence type="inferred from homology"/>
<dbReference type="EMBL" id="CAJGYO010000010">
    <property type="protein sequence ID" value="CAD6256254.1"/>
    <property type="molecule type" value="Genomic_DNA"/>
</dbReference>
<dbReference type="InterPro" id="IPR041118">
    <property type="entry name" value="Rx_N"/>
</dbReference>
<evidence type="ECO:0000256" key="7">
    <source>
        <dbReference type="ARBA" id="ARBA00022821"/>
    </source>
</evidence>
<dbReference type="InterPro" id="IPR002182">
    <property type="entry name" value="NB-ARC"/>
</dbReference>
<feature type="domain" description="Disease resistance R13L4/SHOC-2-like LRR" evidence="19">
    <location>
        <begin position="560"/>
        <end position="726"/>
    </location>
</feature>
<keyword evidence="12" id="KW-0804">Transcription</keyword>
<dbReference type="Pfam" id="PF23598">
    <property type="entry name" value="LRR_14"/>
    <property type="match status" value="2"/>
</dbReference>
<evidence type="ECO:0000256" key="11">
    <source>
        <dbReference type="ARBA" id="ARBA00023159"/>
    </source>
</evidence>
<keyword evidence="6" id="KW-0547">Nucleotide-binding</keyword>
<comment type="similarity">
    <text evidence="2">Belongs to the plant ACBP60 protein family.</text>
</comment>
<dbReference type="GO" id="GO:0043531">
    <property type="term" value="F:ADP binding"/>
    <property type="evidence" value="ECO:0007669"/>
    <property type="project" value="InterPro"/>
</dbReference>
<dbReference type="InterPro" id="IPR042197">
    <property type="entry name" value="Apaf_helical"/>
</dbReference>
<protein>
    <submittedName>
        <fullName evidence="20">Uncharacterized protein</fullName>
    </submittedName>
</protein>
<comment type="similarity">
    <text evidence="3">Belongs to the disease resistance NB-LRR family.</text>
</comment>
<dbReference type="GO" id="GO:0043565">
    <property type="term" value="F:sequence-specific DNA binding"/>
    <property type="evidence" value="ECO:0007669"/>
    <property type="project" value="TreeGrafter"/>
</dbReference>
<keyword evidence="5" id="KW-0677">Repeat</keyword>
<dbReference type="SUPFAM" id="SSF52540">
    <property type="entry name" value="P-loop containing nucleoside triphosphate hydrolases"/>
    <property type="match status" value="1"/>
</dbReference>
<dbReference type="InterPro" id="IPR032675">
    <property type="entry name" value="LRR_dom_sf"/>
</dbReference>
<feature type="domain" description="Disease resistance R13L4/SHOC-2-like LRR" evidence="19">
    <location>
        <begin position="445"/>
        <end position="548"/>
    </location>
</feature>
<evidence type="ECO:0000256" key="4">
    <source>
        <dbReference type="ARBA" id="ARBA00022614"/>
    </source>
</evidence>
<dbReference type="PRINTS" id="PR00364">
    <property type="entry name" value="DISEASERSIST"/>
</dbReference>
<evidence type="ECO:0000259" key="18">
    <source>
        <dbReference type="Pfam" id="PF20452"/>
    </source>
</evidence>
<dbReference type="Pfam" id="PF18052">
    <property type="entry name" value="Rx_N"/>
    <property type="match status" value="1"/>
</dbReference>
<evidence type="ECO:0000256" key="1">
    <source>
        <dbReference type="ARBA" id="ARBA00004123"/>
    </source>
</evidence>
<sequence length="1214" mass="136977">MMEPLNSCSLGAMGSLLRKLDELLRTEERAKGLIGDLRIISTKMKKLSEVHSPPHTVKYWMNDARELSYDMEVCVDLFVHASQPEDVPAKVAGILAWIKEILGFEARVKEVNERCERYNLVNRYVLLSNPAKILVSRHLRTQYEEPDPVGMEEPTNKILEWLMPKGHGEEDLKLKVVSVLGDEGAGKSTLVKRIWRLSEGKFDCQAFVRTAKKPDTRMILRSILSQVRPKQPLKVCKVPKLVSDLREHLQDKRYFIVIDGLWDVSVWHIIKRAFPAGNQRIITTTAVENVAHVCCSYDSNSIVNVKCLGTDQAKNLFIDRAFGPGKGCPPQFNDFTDEITRKCGGFPLAIICTARLVASQPETEQEQQLDYRRDIVNSYRKGLLCYTVHPVVFDFITCKSMEDNFITIIDYSQSTVVLSEKVRRLSLHFGSATYATTPESVELSQVRSLSFIGLLGCMPSIAEFKLVRVMMLHICSDDVDMRFSLSEICNLLQLRYLQVRCNVTVELPIKMQCLKHLETLEINAGVEYVPLDIVHLSRLLHIHLGKKSSPNPAFSLVDWNWLPCSSISLRSFELLHPICMFSRLPLWFRQLHKLRRMEIVVRQLSDDIDVLAELPVLKHLSLYVRTPPNLEIIFSRGMFPALEYFKFACGVLSLGFQKGTLPNLRWLKLVFNAHKREQYGIPVGIRHLLSLQKVVAGIGLAPGAGESDRIAAGSAFKDAIIQHQCHRSFEVVVKRVDQVDEEGSSNERGQVPLWKLAFRTPPQLPVLKGSKIEDEAGNPLEVILVDADTGSPAVLPQALHVELVPVFGEFPPEGREDWSADEFHRNVVKERHGKRPLLTGDVSLAMRDGRATVGELQFTDNSSWVRCGKFRIGARVVPASYDGGRIVEAITEAFVVRDHRGDLYRKHYPPVLGDSVWRLEKIGKEGAFHMKLRCNDIGTVQEFLWMLAVKPNELRAILGDGMTDRMWEATTSHARTCVPGDEVYVYTAGGSTIYVNSVFNLVKVKIGGTECTLQQLNRDQTMLLGQLILEAYEHRYNLIELGTRYPPSLGDSAWVLENIAKEGAFHNRLEHNNIKTVQDFIRMLMVKPDELRAILGDGMTDRMWVETSRHARTCVPGDTVYVYAADGGTIYVNSVFNLVKVEIGGIECPLQQLNWDQMALVLPLIMEAYEHRHDLEETSAVTFDGDATDNIALLRELILSTPSGGISQANIRPS</sequence>
<dbReference type="InterPro" id="IPR046829">
    <property type="entry name" value="Calmod_bind_C"/>
</dbReference>
<dbReference type="GO" id="GO:0051707">
    <property type="term" value="P:response to other organism"/>
    <property type="evidence" value="ECO:0007669"/>
    <property type="project" value="UniProtKB-ARBA"/>
</dbReference>
<dbReference type="InterPro" id="IPR012416">
    <property type="entry name" value="CBP60"/>
</dbReference>
<evidence type="ECO:0000256" key="3">
    <source>
        <dbReference type="ARBA" id="ARBA00008894"/>
    </source>
</evidence>
<keyword evidence="21" id="KW-1185">Reference proteome</keyword>
<evidence type="ECO:0000259" key="14">
    <source>
        <dbReference type="Pfam" id="PF00931"/>
    </source>
</evidence>
<accession>A0A811QJZ1</accession>
<evidence type="ECO:0000256" key="10">
    <source>
        <dbReference type="ARBA" id="ARBA00023125"/>
    </source>
</evidence>
<feature type="domain" description="NB-ARC" evidence="14">
    <location>
        <begin position="152"/>
        <end position="321"/>
    </location>
</feature>
<dbReference type="Gene3D" id="3.80.10.10">
    <property type="entry name" value="Ribonuclease Inhibitor"/>
    <property type="match status" value="1"/>
</dbReference>
<keyword evidence="9" id="KW-0175">Coiled coil</keyword>
<dbReference type="Pfam" id="PF20452">
    <property type="entry name" value="Calmod_bind_C"/>
    <property type="match status" value="2"/>
</dbReference>
<keyword evidence="4" id="KW-0433">Leucine-rich repeat</keyword>
<evidence type="ECO:0000259" key="16">
    <source>
        <dbReference type="Pfam" id="PF18052"/>
    </source>
</evidence>
<feature type="domain" description="Calmodulin binding protein C-terminal" evidence="18">
    <location>
        <begin position="982"/>
        <end position="1040"/>
    </location>
</feature>
<evidence type="ECO:0000256" key="13">
    <source>
        <dbReference type="ARBA" id="ARBA00023242"/>
    </source>
</evidence>
<dbReference type="GO" id="GO:0005634">
    <property type="term" value="C:nucleus"/>
    <property type="evidence" value="ECO:0007669"/>
    <property type="project" value="UniProtKB-SubCell"/>
</dbReference>
<dbReference type="Gene3D" id="3.40.50.300">
    <property type="entry name" value="P-loop containing nucleotide triphosphate hydrolases"/>
    <property type="match status" value="1"/>
</dbReference>
<name>A0A811QJZ1_9POAL</name>
<evidence type="ECO:0000313" key="20">
    <source>
        <dbReference type="EMBL" id="CAD6256254.1"/>
    </source>
</evidence>
<feature type="domain" description="Calmodulin binding protein-like N-terminal" evidence="15">
    <location>
        <begin position="754"/>
        <end position="899"/>
    </location>
</feature>
<dbReference type="GO" id="GO:0006952">
    <property type="term" value="P:defense response"/>
    <property type="evidence" value="ECO:0007669"/>
    <property type="project" value="UniProtKB-KW"/>
</dbReference>
<dbReference type="GO" id="GO:0003700">
    <property type="term" value="F:DNA-binding transcription factor activity"/>
    <property type="evidence" value="ECO:0007669"/>
    <property type="project" value="TreeGrafter"/>
</dbReference>
<dbReference type="InterPro" id="IPR046830">
    <property type="entry name" value="Calmod_bind_M"/>
</dbReference>
<evidence type="ECO:0000256" key="9">
    <source>
        <dbReference type="ARBA" id="ARBA00023054"/>
    </source>
</evidence>
<comment type="caution">
    <text evidence="20">The sequence shown here is derived from an EMBL/GenBank/DDBJ whole genome shotgun (WGS) entry which is preliminary data.</text>
</comment>
<dbReference type="OrthoDB" id="689178at2759"/>
<dbReference type="Pfam" id="PF20451">
    <property type="entry name" value="Calmod_bind_M"/>
    <property type="match status" value="2"/>
</dbReference>
<keyword evidence="8" id="KW-0805">Transcription regulation</keyword>
<gene>
    <name evidence="20" type="ORF">NCGR_LOCUS39763</name>
</gene>
<keyword evidence="10" id="KW-0238">DNA-binding</keyword>
<dbReference type="AlphaFoldDB" id="A0A811QJZ1"/>
<organism evidence="20 21">
    <name type="scientific">Miscanthus lutarioriparius</name>
    <dbReference type="NCBI Taxonomy" id="422564"/>
    <lineage>
        <taxon>Eukaryota</taxon>
        <taxon>Viridiplantae</taxon>
        <taxon>Streptophyta</taxon>
        <taxon>Embryophyta</taxon>
        <taxon>Tracheophyta</taxon>
        <taxon>Spermatophyta</taxon>
        <taxon>Magnoliopsida</taxon>
        <taxon>Liliopsida</taxon>
        <taxon>Poales</taxon>
        <taxon>Poaceae</taxon>
        <taxon>PACMAD clade</taxon>
        <taxon>Panicoideae</taxon>
        <taxon>Andropogonodae</taxon>
        <taxon>Andropogoneae</taxon>
        <taxon>Saccharinae</taxon>
        <taxon>Miscanthus</taxon>
    </lineage>
</organism>
<comment type="subcellular location">
    <subcellularLocation>
        <location evidence="1">Nucleus</location>
    </subcellularLocation>
</comment>
<evidence type="ECO:0000259" key="17">
    <source>
        <dbReference type="Pfam" id="PF20451"/>
    </source>
</evidence>
<evidence type="ECO:0000256" key="2">
    <source>
        <dbReference type="ARBA" id="ARBA00007214"/>
    </source>
</evidence>
<dbReference type="SUPFAM" id="SSF52058">
    <property type="entry name" value="L domain-like"/>
    <property type="match status" value="1"/>
</dbReference>
<dbReference type="Proteomes" id="UP000604825">
    <property type="component" value="Unassembled WGS sequence"/>
</dbReference>
<dbReference type="Gene3D" id="1.10.8.430">
    <property type="entry name" value="Helical domain of apoptotic protease-activating factors"/>
    <property type="match status" value="1"/>
</dbReference>
<dbReference type="PANTHER" id="PTHR31713">
    <property type="entry name" value="OS02G0177800 PROTEIN"/>
    <property type="match status" value="1"/>
</dbReference>
<evidence type="ECO:0000256" key="12">
    <source>
        <dbReference type="ARBA" id="ARBA00023163"/>
    </source>
</evidence>
<feature type="domain" description="Calmodulin binding protein C-terminal" evidence="18">
    <location>
        <begin position="1120"/>
        <end position="1177"/>
    </location>
</feature>
<dbReference type="InterPro" id="IPR055414">
    <property type="entry name" value="LRR_R13L4/SHOC2-like"/>
</dbReference>
<keyword evidence="13" id="KW-0539">Nucleus</keyword>
<evidence type="ECO:0000256" key="6">
    <source>
        <dbReference type="ARBA" id="ARBA00022741"/>
    </source>
</evidence>
<dbReference type="InterPro" id="IPR027417">
    <property type="entry name" value="P-loop_NTPase"/>
</dbReference>
<dbReference type="PANTHER" id="PTHR31713:SF42">
    <property type="entry name" value="PROTEIN SAR DEFICIENT 1"/>
    <property type="match status" value="1"/>
</dbReference>
<evidence type="ECO:0000313" key="21">
    <source>
        <dbReference type="Proteomes" id="UP000604825"/>
    </source>
</evidence>
<evidence type="ECO:0000256" key="5">
    <source>
        <dbReference type="ARBA" id="ARBA00022737"/>
    </source>
</evidence>
<dbReference type="GO" id="GO:0005516">
    <property type="term" value="F:calmodulin binding"/>
    <property type="evidence" value="ECO:0007669"/>
    <property type="project" value="InterPro"/>
</dbReference>
<evidence type="ECO:0000259" key="15">
    <source>
        <dbReference type="Pfam" id="PF07887"/>
    </source>
</evidence>
<keyword evidence="7" id="KW-0611">Plant defense</keyword>
<reference evidence="20" key="1">
    <citation type="submission" date="2020-10" db="EMBL/GenBank/DDBJ databases">
        <authorList>
            <person name="Han B."/>
            <person name="Lu T."/>
            <person name="Zhao Q."/>
            <person name="Huang X."/>
            <person name="Zhao Y."/>
        </authorList>
    </citation>
    <scope>NUCLEOTIDE SEQUENCE</scope>
</reference>
<dbReference type="InterPro" id="IPR046831">
    <property type="entry name" value="Calmodulin_bind_N"/>
</dbReference>
<evidence type="ECO:0000259" key="19">
    <source>
        <dbReference type="Pfam" id="PF23598"/>
    </source>
</evidence>
<keyword evidence="11" id="KW-0010">Activator</keyword>
<dbReference type="GO" id="GO:0080142">
    <property type="term" value="P:regulation of salicylic acid biosynthetic process"/>
    <property type="evidence" value="ECO:0007669"/>
    <property type="project" value="TreeGrafter"/>
</dbReference>
<evidence type="ECO:0000256" key="8">
    <source>
        <dbReference type="ARBA" id="ARBA00023015"/>
    </source>
</evidence>
<dbReference type="Gene3D" id="1.20.5.4130">
    <property type="match status" value="1"/>
</dbReference>
<feature type="domain" description="Disease resistance N-terminal" evidence="16">
    <location>
        <begin position="13"/>
        <end position="85"/>
    </location>
</feature>